<dbReference type="PATRIC" id="fig|576611.7.peg.830"/>
<keyword evidence="2" id="KW-1185">Reference proteome</keyword>
<evidence type="ECO:0000313" key="1">
    <source>
        <dbReference type="EMBL" id="AKD25152.1"/>
    </source>
</evidence>
<reference evidence="1 2" key="1">
    <citation type="submission" date="2014-03" db="EMBL/GenBank/DDBJ databases">
        <title>Genome of Polynucleobacter strain MWH-MoK4.</title>
        <authorList>
            <person name="Hahn M.W."/>
        </authorList>
    </citation>
    <scope>NUCLEOTIDE SEQUENCE [LARGE SCALE GENOMIC DNA]</scope>
    <source>
        <strain evidence="1 2">MWH-MoK4</strain>
    </source>
</reference>
<proteinExistence type="predicted"/>
<dbReference type="KEGG" id="pdq:CL55_00008190"/>
<sequence>MSDSQKKAKPTLESLLEEHQLISGRDLIEKNKLKKQELELFQQALEFEQRNRKLRKN</sequence>
<dbReference type="Proteomes" id="UP000061135">
    <property type="component" value="Chromosome"/>
</dbReference>
<dbReference type="HOGENOM" id="CLU_211361_0_0_4"/>
<dbReference type="RefSeq" id="WP_156156264.1">
    <property type="nucleotide sequence ID" value="NZ_CP007501.1"/>
</dbReference>
<accession>A0A0E3ZLH7</accession>
<evidence type="ECO:0000313" key="2">
    <source>
        <dbReference type="Proteomes" id="UP000061135"/>
    </source>
</evidence>
<name>A0A0E3ZLH7_9BURK</name>
<protein>
    <recommendedName>
        <fullName evidence="3">Transposase</fullName>
    </recommendedName>
</protein>
<dbReference type="EMBL" id="CP007501">
    <property type="protein sequence ID" value="AKD25152.1"/>
    <property type="molecule type" value="Genomic_DNA"/>
</dbReference>
<dbReference type="AlphaFoldDB" id="A0A0E3ZLH7"/>
<gene>
    <name evidence="1" type="ORF">CL55_00008190</name>
</gene>
<evidence type="ECO:0008006" key="3">
    <source>
        <dbReference type="Google" id="ProtNLM"/>
    </source>
</evidence>
<organism evidence="1 2">
    <name type="scientific">Polynucleobacter duraquae</name>
    <dbReference type="NCBI Taxonomy" id="1835254"/>
    <lineage>
        <taxon>Bacteria</taxon>
        <taxon>Pseudomonadati</taxon>
        <taxon>Pseudomonadota</taxon>
        <taxon>Betaproteobacteria</taxon>
        <taxon>Burkholderiales</taxon>
        <taxon>Burkholderiaceae</taxon>
        <taxon>Polynucleobacter</taxon>
    </lineage>
</organism>